<gene>
    <name evidence="1" type="ORF">BN1050_01666</name>
</gene>
<dbReference type="InterPro" id="IPR011466">
    <property type="entry name" value="DUF1572"/>
</dbReference>
<protein>
    <submittedName>
        <fullName evidence="1">DinB superfamily protein</fullName>
    </submittedName>
</protein>
<dbReference type="Pfam" id="PF07609">
    <property type="entry name" value="DUF1572"/>
    <property type="match status" value="1"/>
</dbReference>
<proteinExistence type="predicted"/>
<dbReference type="AlphaFoldDB" id="A0A078MGE6"/>
<dbReference type="InterPro" id="IPR034660">
    <property type="entry name" value="DinB/YfiT-like"/>
</dbReference>
<sequence>MEMILLQELYRRFTTIKQQGDEMLTEIAESALTWQPNKDSNSVSILIKHLHGNMLSRATNFLHTDGEKPTRNRSAEFYNDISSKKELLALWQEGWDRLLAMLQNLRPYDVHKYVALRGEQISVIEALTRMLVHYSEHVGQIIYITKLKRS</sequence>
<dbReference type="PATRIC" id="fig|1461583.4.peg.1602"/>
<dbReference type="Gene3D" id="1.20.120.450">
    <property type="entry name" value="dinb family like domain"/>
    <property type="match status" value="1"/>
</dbReference>
<name>A0A078MGE6_9BACL</name>
<dbReference type="SUPFAM" id="SSF109854">
    <property type="entry name" value="DinB/YfiT-like putative metalloenzymes"/>
    <property type="match status" value="1"/>
</dbReference>
<organism evidence="1">
    <name type="scientific">Metalysinibacillus saudimassiliensis</name>
    <dbReference type="NCBI Taxonomy" id="1461583"/>
    <lineage>
        <taxon>Bacteria</taxon>
        <taxon>Bacillati</taxon>
        <taxon>Bacillota</taxon>
        <taxon>Bacilli</taxon>
        <taxon>Bacillales</taxon>
        <taxon>Caryophanaceae</taxon>
        <taxon>Metalysinibacillus</taxon>
    </lineage>
</organism>
<accession>A0A078MGE6</accession>
<evidence type="ECO:0000313" key="1">
    <source>
        <dbReference type="EMBL" id="CEA03726.1"/>
    </source>
</evidence>
<dbReference type="EMBL" id="LN483075">
    <property type="protein sequence ID" value="CEA03726.1"/>
    <property type="molecule type" value="Genomic_DNA"/>
</dbReference>
<dbReference type="HOGENOM" id="CLU_112806_0_0_9"/>
<reference evidence="1" key="1">
    <citation type="submission" date="2014-07" db="EMBL/GenBank/DDBJ databases">
        <authorList>
            <person name="Urmite Genomes Urmite Genomes"/>
        </authorList>
    </citation>
    <scope>NUCLEOTIDE SEQUENCE</scope>
    <source>
        <strain evidence="1">13S34_air</strain>
    </source>
</reference>